<evidence type="ECO:0000256" key="1">
    <source>
        <dbReference type="SAM" id="MobiDB-lite"/>
    </source>
</evidence>
<dbReference type="PANTHER" id="PTHR23257">
    <property type="entry name" value="SERINE-THREONINE PROTEIN KINASE"/>
    <property type="match status" value="1"/>
</dbReference>
<accession>A0ABD3PFB7</accession>
<dbReference type="SMART" id="SM00220">
    <property type="entry name" value="S_TKc"/>
    <property type="match status" value="1"/>
</dbReference>
<comment type="caution">
    <text evidence="3">The sequence shown here is derived from an EMBL/GenBank/DDBJ whole genome shotgun (WGS) entry which is preliminary data.</text>
</comment>
<organism evidence="3 4">
    <name type="scientific">Cyclotella atomus</name>
    <dbReference type="NCBI Taxonomy" id="382360"/>
    <lineage>
        <taxon>Eukaryota</taxon>
        <taxon>Sar</taxon>
        <taxon>Stramenopiles</taxon>
        <taxon>Ochrophyta</taxon>
        <taxon>Bacillariophyta</taxon>
        <taxon>Coscinodiscophyceae</taxon>
        <taxon>Thalassiosirophycidae</taxon>
        <taxon>Stephanodiscales</taxon>
        <taxon>Stephanodiscaceae</taxon>
        <taxon>Cyclotella</taxon>
    </lineage>
</organism>
<dbReference type="AlphaFoldDB" id="A0ABD3PFB7"/>
<evidence type="ECO:0000259" key="2">
    <source>
        <dbReference type="PROSITE" id="PS50011"/>
    </source>
</evidence>
<feature type="compositionally biased region" description="Basic and acidic residues" evidence="1">
    <location>
        <begin position="126"/>
        <end position="139"/>
    </location>
</feature>
<dbReference type="Proteomes" id="UP001530400">
    <property type="component" value="Unassembled WGS sequence"/>
</dbReference>
<feature type="region of interest" description="Disordered" evidence="1">
    <location>
        <begin position="126"/>
        <end position="146"/>
    </location>
</feature>
<feature type="region of interest" description="Disordered" evidence="1">
    <location>
        <begin position="318"/>
        <end position="338"/>
    </location>
</feature>
<dbReference type="InterPro" id="IPR011009">
    <property type="entry name" value="Kinase-like_dom_sf"/>
</dbReference>
<dbReference type="InterPro" id="IPR000719">
    <property type="entry name" value="Prot_kinase_dom"/>
</dbReference>
<dbReference type="PROSITE" id="PS50011">
    <property type="entry name" value="PROTEIN_KINASE_DOM"/>
    <property type="match status" value="1"/>
</dbReference>
<protein>
    <recommendedName>
        <fullName evidence="2">Protein kinase domain-containing protein</fullName>
    </recommendedName>
</protein>
<reference evidence="3 4" key="1">
    <citation type="submission" date="2024-10" db="EMBL/GenBank/DDBJ databases">
        <title>Updated reference genomes for cyclostephanoid diatoms.</title>
        <authorList>
            <person name="Roberts W.R."/>
            <person name="Alverson A.J."/>
        </authorList>
    </citation>
    <scope>NUCLEOTIDE SEQUENCE [LARGE SCALE GENOMIC DNA]</scope>
    <source>
        <strain evidence="3 4">AJA010-31</strain>
    </source>
</reference>
<evidence type="ECO:0000313" key="3">
    <source>
        <dbReference type="EMBL" id="KAL3786845.1"/>
    </source>
</evidence>
<dbReference type="Gene3D" id="1.10.510.10">
    <property type="entry name" value="Transferase(Phosphotransferase) domain 1"/>
    <property type="match status" value="1"/>
</dbReference>
<sequence length="497" mass="56304">MLTTNIDNMPAIKRSLLRQLCLILLLSLLATLLLHHNLSRQASHLLELHLKQSSVPQMEYQYGYVSHRNSAMLRSLQRQVHPRVICLDVHLNCVFDLMAAGNESSTDIPVMESIPIEHPTNIHDIKTNRDIKPSNHSNEECSSNNNPTYETLPSLTPSTCNIVHSMSFTSSSLLNTNEVEASISFLTQGGYNSIWKYTSTINNDNKDELIMKMHRPSRQFSKIDMERNRRDVYVSSLAAGGIVPMGLTSLDEYVSNYKLHHREREYMDAKEMYILAHQAANGLYQSHLYKNGRATVAHSDVKPSQFLLFHSGASSLPDAKTTTKMTEEGNSNAPLDLKTTKDKSTAQLPILKLNDFNRCRLLSHDAQNNNTCPFQMCGIQHRGSTYRSPEEYMDCANQDDSIDVYSLGGVFYFILSDGLDPYEGLEYDIAVGRILKGDLPMLPLDGDDLKKKERSGHPAFVALKDIMLRCWRFEPKDRPSSLEVVRMFEEQAESVLR</sequence>
<dbReference type="SUPFAM" id="SSF56112">
    <property type="entry name" value="Protein kinase-like (PK-like)"/>
    <property type="match status" value="1"/>
</dbReference>
<feature type="domain" description="Protein kinase" evidence="2">
    <location>
        <begin position="180"/>
        <end position="496"/>
    </location>
</feature>
<name>A0ABD3PFB7_9STRA</name>
<dbReference type="InterPro" id="IPR050167">
    <property type="entry name" value="Ser_Thr_protein_kinase"/>
</dbReference>
<dbReference type="EMBL" id="JALLPJ020000633">
    <property type="protein sequence ID" value="KAL3786845.1"/>
    <property type="molecule type" value="Genomic_DNA"/>
</dbReference>
<evidence type="ECO:0000313" key="4">
    <source>
        <dbReference type="Proteomes" id="UP001530400"/>
    </source>
</evidence>
<gene>
    <name evidence="3" type="ORF">ACHAWO_003188</name>
</gene>
<keyword evidence="4" id="KW-1185">Reference proteome</keyword>
<proteinExistence type="predicted"/>
<feature type="compositionally biased region" description="Polar residues" evidence="1">
    <location>
        <begin position="320"/>
        <end position="333"/>
    </location>
</feature>